<name>A0A163GHB6_9BACL</name>
<accession>A0A163GHB6</accession>
<evidence type="ECO:0000313" key="2">
    <source>
        <dbReference type="Proteomes" id="UP000076796"/>
    </source>
</evidence>
<organism evidence="1 2">
    <name type="scientific">Paenibacillus glucanolyticus</name>
    <dbReference type="NCBI Taxonomy" id="59843"/>
    <lineage>
        <taxon>Bacteria</taxon>
        <taxon>Bacillati</taxon>
        <taxon>Bacillota</taxon>
        <taxon>Bacilli</taxon>
        <taxon>Bacillales</taxon>
        <taxon>Paenibacillaceae</taxon>
        <taxon>Paenibacillus</taxon>
    </lineage>
</organism>
<gene>
    <name evidence="1" type="ORF">AWU65_03055</name>
</gene>
<reference evidence="1" key="1">
    <citation type="journal article" date="2016" name="Genome Announc.">
        <title>Draft genomes of two strains of Paenibacillus glucanolyticus with capability to degrade lignocellulose.</title>
        <authorList>
            <person name="Mathews S.L."/>
            <person name="Pawlak J."/>
            <person name="Grunden A.M."/>
        </authorList>
    </citation>
    <scope>NUCLEOTIDE SEQUENCE [LARGE SCALE GENOMIC DNA]</scope>
    <source>
        <strain evidence="1">SLM1</strain>
    </source>
</reference>
<keyword evidence="2" id="KW-1185">Reference proteome</keyword>
<comment type="caution">
    <text evidence="1">The sequence shown here is derived from an EMBL/GenBank/DDBJ whole genome shotgun (WGS) entry which is preliminary data.</text>
</comment>
<protein>
    <submittedName>
        <fullName evidence="1">Uncharacterized protein</fullName>
    </submittedName>
</protein>
<dbReference type="EMBL" id="LWMH01000001">
    <property type="protein sequence ID" value="KZS44973.1"/>
    <property type="molecule type" value="Genomic_DNA"/>
</dbReference>
<dbReference type="RefSeq" id="WP_063477477.1">
    <property type="nucleotide sequence ID" value="NZ_JBCMWP010000019.1"/>
</dbReference>
<evidence type="ECO:0000313" key="1">
    <source>
        <dbReference type="EMBL" id="KZS44973.1"/>
    </source>
</evidence>
<sequence>MSKKWFTPLHWLVSRIGEMDPIEVEQFLIRLAESADPQILKSVFEDELINDGYYDDVRSSEWEKTSEMQWVYRVTDTRFDVLDVVNHKLTEDGRGVYRIRLVEVELSSYTEEQIAKEIEVHGYTNEKHVRTIYGSDTNYIIAQCIAENIEPSSDGPEYTNLIMVADVLFHEKGIKTDWIESIAV</sequence>
<dbReference type="Proteomes" id="UP000076796">
    <property type="component" value="Unassembled WGS sequence"/>
</dbReference>
<dbReference type="AlphaFoldDB" id="A0A163GHB6"/>
<proteinExistence type="predicted"/>